<comment type="caution">
    <text evidence="1">The sequence shown here is derived from an EMBL/GenBank/DDBJ whole genome shotgun (WGS) entry which is preliminary data.</text>
</comment>
<dbReference type="EMBL" id="JAXIOK010000009">
    <property type="protein sequence ID" value="KAK4761453.1"/>
    <property type="molecule type" value="Genomic_DNA"/>
</dbReference>
<sequence length="99" mass="11237">MTDPACGDRQLQLMLGSCGSWILKFCKNGLSQRASMLAPICFLPLDERLALFTDLFFRAYSNMMFGKYVLHYRGPVGSRKCILKRFFLAAVQGFKTTVQ</sequence>
<evidence type="ECO:0000313" key="2">
    <source>
        <dbReference type="Proteomes" id="UP001345219"/>
    </source>
</evidence>
<accession>A0AAN7KBH8</accession>
<keyword evidence="2" id="KW-1185">Reference proteome</keyword>
<name>A0AAN7KBH8_9MYRT</name>
<organism evidence="1 2">
    <name type="scientific">Trapa incisa</name>
    <dbReference type="NCBI Taxonomy" id="236973"/>
    <lineage>
        <taxon>Eukaryota</taxon>
        <taxon>Viridiplantae</taxon>
        <taxon>Streptophyta</taxon>
        <taxon>Embryophyta</taxon>
        <taxon>Tracheophyta</taxon>
        <taxon>Spermatophyta</taxon>
        <taxon>Magnoliopsida</taxon>
        <taxon>eudicotyledons</taxon>
        <taxon>Gunneridae</taxon>
        <taxon>Pentapetalae</taxon>
        <taxon>rosids</taxon>
        <taxon>malvids</taxon>
        <taxon>Myrtales</taxon>
        <taxon>Lythraceae</taxon>
        <taxon>Trapa</taxon>
    </lineage>
</organism>
<dbReference type="Proteomes" id="UP001345219">
    <property type="component" value="Chromosome 23"/>
</dbReference>
<proteinExistence type="predicted"/>
<dbReference type="AlphaFoldDB" id="A0AAN7KBH8"/>
<protein>
    <submittedName>
        <fullName evidence="1">Uncharacterized protein</fullName>
    </submittedName>
</protein>
<reference evidence="1 2" key="1">
    <citation type="journal article" date="2023" name="Hortic Res">
        <title>Pangenome of water caltrop reveals structural variations and asymmetric subgenome divergence after allopolyploidization.</title>
        <authorList>
            <person name="Zhang X."/>
            <person name="Chen Y."/>
            <person name="Wang L."/>
            <person name="Yuan Y."/>
            <person name="Fang M."/>
            <person name="Shi L."/>
            <person name="Lu R."/>
            <person name="Comes H.P."/>
            <person name="Ma Y."/>
            <person name="Chen Y."/>
            <person name="Huang G."/>
            <person name="Zhou Y."/>
            <person name="Zheng Z."/>
            <person name="Qiu Y."/>
        </authorList>
    </citation>
    <scope>NUCLEOTIDE SEQUENCE [LARGE SCALE GENOMIC DNA]</scope>
    <source>
        <tissue evidence="1">Roots</tissue>
    </source>
</reference>
<evidence type="ECO:0000313" key="1">
    <source>
        <dbReference type="EMBL" id="KAK4761453.1"/>
    </source>
</evidence>
<gene>
    <name evidence="1" type="ORF">SAY87_029337</name>
</gene>